<dbReference type="KEGG" id="ble:BleG1_2590"/>
<proteinExistence type="predicted"/>
<reference evidence="2 3" key="1">
    <citation type="journal article" date="2014" name="Gene">
        <title>A comparative genomic analysis of the alkalitolerant soil bacterium Bacillus lehensis G1.</title>
        <authorList>
            <person name="Noor Y.M."/>
            <person name="Samsulrizal N.H."/>
            <person name="Jema'on N.A."/>
            <person name="Low K.O."/>
            <person name="Ramli A.N."/>
            <person name="Alias N.I."/>
            <person name="Damis S.I."/>
            <person name="Fuzi S.F."/>
            <person name="Isa M.N."/>
            <person name="Murad A.M."/>
            <person name="Raih M.F."/>
            <person name="Bakar F.D."/>
            <person name="Najimudin N."/>
            <person name="Mahadi N.M."/>
            <person name="Illias R.M."/>
        </authorList>
    </citation>
    <scope>NUCLEOTIDE SEQUENCE [LARGE SCALE GENOMIC DNA]</scope>
    <source>
        <strain evidence="2 3">G1</strain>
    </source>
</reference>
<name>A0A060LYA9_9BACI</name>
<dbReference type="HOGENOM" id="CLU_046987_0_0_9"/>
<gene>
    <name evidence="2" type="ORF">BleG1_2590</name>
</gene>
<dbReference type="SUPFAM" id="SSF51338">
    <property type="entry name" value="Composite domain of metallo-dependent hydrolases"/>
    <property type="match status" value="1"/>
</dbReference>
<dbReference type="PANTHER" id="PTHR43135:SF3">
    <property type="entry name" value="ALPHA-D-RIBOSE 1-METHYLPHOSPHONATE 5-TRIPHOSPHATE DIPHOSPHATASE"/>
    <property type="match status" value="1"/>
</dbReference>
<dbReference type="CDD" id="cd01309">
    <property type="entry name" value="Met_dep_hydrolase_C"/>
    <property type="match status" value="1"/>
</dbReference>
<keyword evidence="2" id="KW-0378">Hydrolase</keyword>
<feature type="domain" description="Amidohydrolase-related" evidence="1">
    <location>
        <begin position="53"/>
        <end position="379"/>
    </location>
</feature>
<evidence type="ECO:0000313" key="2">
    <source>
        <dbReference type="EMBL" id="AIC95157.1"/>
    </source>
</evidence>
<evidence type="ECO:0000313" key="3">
    <source>
        <dbReference type="Proteomes" id="UP000027142"/>
    </source>
</evidence>
<dbReference type="InterPro" id="IPR011059">
    <property type="entry name" value="Metal-dep_hydrolase_composite"/>
</dbReference>
<dbReference type="SUPFAM" id="SSF51556">
    <property type="entry name" value="Metallo-dependent hydrolases"/>
    <property type="match status" value="1"/>
</dbReference>
<dbReference type="STRING" id="1246626.BleG1_2590"/>
<dbReference type="OrthoDB" id="9802793at2"/>
<dbReference type="GO" id="GO:0016810">
    <property type="term" value="F:hydrolase activity, acting on carbon-nitrogen (but not peptide) bonds"/>
    <property type="evidence" value="ECO:0007669"/>
    <property type="project" value="InterPro"/>
</dbReference>
<evidence type="ECO:0000259" key="1">
    <source>
        <dbReference type="Pfam" id="PF01979"/>
    </source>
</evidence>
<dbReference type="eggNOG" id="COG1228">
    <property type="taxonomic scope" value="Bacteria"/>
</dbReference>
<protein>
    <submittedName>
        <fullName evidence="2">Amidohydrolase</fullName>
    </submittedName>
</protein>
<sequence length="382" mass="41580">MKQTIITNGKVWSGVKTEVESVEILIEGHQIIDVAKKVNRREDSIIIDANGSWVTPGIIDVHTHLGVYAQDVGKAGHDFNEITKPCTPEVRAIDGIDPSDSGFFDARKAGVTTVQVLPGSANVIGGETCVIKTTGRSVDEMIVKAPSAMKAALGENPKSVHGAKGKMPVTRMGVAAVLRQELMHAQDYGDRKAKGEVSMRDLGMEQLLPVLKGELPMRIHAHRADDILTAIRIAKEFSIEITIEHVTEGHLVEKELLESDFRFTIGPTFSARSKQELANKSWDTVKGFANAGVPFTITTDHPVIPIEHLVTTAGYARKHGIDEHTLLKAITVYAAEHLHLEHRVGSIESGKDADVVIWSGHPLAIDTVVEQTIINGEAVYTR</sequence>
<dbReference type="Pfam" id="PF01979">
    <property type="entry name" value="Amidohydro_1"/>
    <property type="match status" value="1"/>
</dbReference>
<dbReference type="PATRIC" id="fig|1246626.3.peg.2584"/>
<dbReference type="RefSeq" id="WP_038481576.1">
    <property type="nucleotide sequence ID" value="NZ_CP003923.1"/>
</dbReference>
<organism evidence="2 3">
    <name type="scientific">Shouchella lehensis G1</name>
    <dbReference type="NCBI Taxonomy" id="1246626"/>
    <lineage>
        <taxon>Bacteria</taxon>
        <taxon>Bacillati</taxon>
        <taxon>Bacillota</taxon>
        <taxon>Bacilli</taxon>
        <taxon>Bacillales</taxon>
        <taxon>Bacillaceae</taxon>
        <taxon>Shouchella</taxon>
    </lineage>
</organism>
<accession>A0A060LYA9</accession>
<dbReference type="InterPro" id="IPR051781">
    <property type="entry name" value="Metallo-dep_Hydrolase"/>
</dbReference>
<keyword evidence="3" id="KW-1185">Reference proteome</keyword>
<dbReference type="Gene3D" id="3.20.20.140">
    <property type="entry name" value="Metal-dependent hydrolases"/>
    <property type="match status" value="1"/>
</dbReference>
<dbReference type="AlphaFoldDB" id="A0A060LYA9"/>
<dbReference type="InterPro" id="IPR006680">
    <property type="entry name" value="Amidohydro-rel"/>
</dbReference>
<dbReference type="Proteomes" id="UP000027142">
    <property type="component" value="Chromosome"/>
</dbReference>
<dbReference type="InterPro" id="IPR032466">
    <property type="entry name" value="Metal_Hydrolase"/>
</dbReference>
<dbReference type="PANTHER" id="PTHR43135">
    <property type="entry name" value="ALPHA-D-RIBOSE 1-METHYLPHOSPHONATE 5-TRIPHOSPHATE DIPHOSPHATASE"/>
    <property type="match status" value="1"/>
</dbReference>
<dbReference type="EMBL" id="CP003923">
    <property type="protein sequence ID" value="AIC95157.1"/>
    <property type="molecule type" value="Genomic_DNA"/>
</dbReference>